<comment type="caution">
    <text evidence="1">The sequence shown here is derived from an EMBL/GenBank/DDBJ whole genome shotgun (WGS) entry which is preliminary data.</text>
</comment>
<dbReference type="EMBL" id="CM042035">
    <property type="protein sequence ID" value="KAI3755348.1"/>
    <property type="molecule type" value="Genomic_DNA"/>
</dbReference>
<evidence type="ECO:0000313" key="1">
    <source>
        <dbReference type="EMBL" id="KAI3755348.1"/>
    </source>
</evidence>
<keyword evidence="2" id="KW-1185">Reference proteome</keyword>
<organism evidence="1 2">
    <name type="scientific">Smallanthus sonchifolius</name>
    <dbReference type="NCBI Taxonomy" id="185202"/>
    <lineage>
        <taxon>Eukaryota</taxon>
        <taxon>Viridiplantae</taxon>
        <taxon>Streptophyta</taxon>
        <taxon>Embryophyta</taxon>
        <taxon>Tracheophyta</taxon>
        <taxon>Spermatophyta</taxon>
        <taxon>Magnoliopsida</taxon>
        <taxon>eudicotyledons</taxon>
        <taxon>Gunneridae</taxon>
        <taxon>Pentapetalae</taxon>
        <taxon>asterids</taxon>
        <taxon>campanulids</taxon>
        <taxon>Asterales</taxon>
        <taxon>Asteraceae</taxon>
        <taxon>Asteroideae</taxon>
        <taxon>Heliantheae alliance</taxon>
        <taxon>Millerieae</taxon>
        <taxon>Smallanthus</taxon>
    </lineage>
</organism>
<reference evidence="2" key="1">
    <citation type="journal article" date="2022" name="Mol. Ecol. Resour.">
        <title>The genomes of chicory, endive, great burdock and yacon provide insights into Asteraceae palaeo-polyploidization history and plant inulin production.</title>
        <authorList>
            <person name="Fan W."/>
            <person name="Wang S."/>
            <person name="Wang H."/>
            <person name="Wang A."/>
            <person name="Jiang F."/>
            <person name="Liu H."/>
            <person name="Zhao H."/>
            <person name="Xu D."/>
            <person name="Zhang Y."/>
        </authorList>
    </citation>
    <scope>NUCLEOTIDE SEQUENCE [LARGE SCALE GENOMIC DNA]</scope>
    <source>
        <strain evidence="2">cv. Yunnan</strain>
    </source>
</reference>
<gene>
    <name evidence="1" type="ORF">L1987_55145</name>
</gene>
<protein>
    <submittedName>
        <fullName evidence="1">Uncharacterized protein</fullName>
    </submittedName>
</protein>
<sequence>MFPLVIMLVSALALLLLLIKSTKWLSNITGGALCQAWITYDSVSNNLSVSFTGFDQNNTVVRQDGLVYTVDLKKELPEWVIFGFSAATGDWFEKNNVRLWSFDSSDLKIDSKSVEPVKEKTNNVGLIVGLSITVTIIVLSALAFVLWMWQKTVREHEAYENSSDQEMDNEFEEGTGPKRYHELAQSTSDFAEEEKLGEGGFGGVYKGFLKDSSTYIAVKKVSKSSKQGRFGVVALEIACGKKSIENNGQEEPIQLVKWVWKHYETKTLLEAVDPSLGSDFEEEEIKCLMILGLWCAYPNSKRRPLMGEVIKAANGSRRAKDMSG</sequence>
<evidence type="ECO:0000313" key="2">
    <source>
        <dbReference type="Proteomes" id="UP001056120"/>
    </source>
</evidence>
<dbReference type="Proteomes" id="UP001056120">
    <property type="component" value="Linkage Group LG18"/>
</dbReference>
<proteinExistence type="predicted"/>
<name>A0ACB9E8L4_9ASTR</name>
<reference evidence="1 2" key="2">
    <citation type="journal article" date="2022" name="Mol. Ecol. Resour.">
        <title>The genomes of chicory, endive, great burdock and yacon provide insights into Asteraceae paleo-polyploidization history and plant inulin production.</title>
        <authorList>
            <person name="Fan W."/>
            <person name="Wang S."/>
            <person name="Wang H."/>
            <person name="Wang A."/>
            <person name="Jiang F."/>
            <person name="Liu H."/>
            <person name="Zhao H."/>
            <person name="Xu D."/>
            <person name="Zhang Y."/>
        </authorList>
    </citation>
    <scope>NUCLEOTIDE SEQUENCE [LARGE SCALE GENOMIC DNA]</scope>
    <source>
        <strain evidence="2">cv. Yunnan</strain>
        <tissue evidence="1">Leaves</tissue>
    </source>
</reference>
<accession>A0ACB9E8L4</accession>